<dbReference type="Proteomes" id="UP000257109">
    <property type="component" value="Unassembled WGS sequence"/>
</dbReference>
<comment type="caution">
    <text evidence="2">The sequence shown here is derived from an EMBL/GenBank/DDBJ whole genome shotgun (WGS) entry which is preliminary data.</text>
</comment>
<evidence type="ECO:0000256" key="1">
    <source>
        <dbReference type="SAM" id="Phobius"/>
    </source>
</evidence>
<dbReference type="AlphaFoldDB" id="A0A371EE38"/>
<feature type="non-terminal residue" evidence="2">
    <location>
        <position position="1"/>
    </location>
</feature>
<organism evidence="2 3">
    <name type="scientific">Mucuna pruriens</name>
    <name type="common">Velvet bean</name>
    <name type="synonym">Dolichos pruriens</name>
    <dbReference type="NCBI Taxonomy" id="157652"/>
    <lineage>
        <taxon>Eukaryota</taxon>
        <taxon>Viridiplantae</taxon>
        <taxon>Streptophyta</taxon>
        <taxon>Embryophyta</taxon>
        <taxon>Tracheophyta</taxon>
        <taxon>Spermatophyta</taxon>
        <taxon>Magnoliopsida</taxon>
        <taxon>eudicotyledons</taxon>
        <taxon>Gunneridae</taxon>
        <taxon>Pentapetalae</taxon>
        <taxon>rosids</taxon>
        <taxon>fabids</taxon>
        <taxon>Fabales</taxon>
        <taxon>Fabaceae</taxon>
        <taxon>Papilionoideae</taxon>
        <taxon>50 kb inversion clade</taxon>
        <taxon>NPAAA clade</taxon>
        <taxon>indigoferoid/millettioid clade</taxon>
        <taxon>Phaseoleae</taxon>
        <taxon>Mucuna</taxon>
    </lineage>
</organism>
<proteinExistence type="predicted"/>
<reference evidence="2" key="1">
    <citation type="submission" date="2018-05" db="EMBL/GenBank/DDBJ databases">
        <title>Draft genome of Mucuna pruriens seed.</title>
        <authorList>
            <person name="Nnadi N.E."/>
            <person name="Vos R."/>
            <person name="Hasami M.H."/>
            <person name="Devisetty U.K."/>
            <person name="Aguiy J.C."/>
        </authorList>
    </citation>
    <scope>NUCLEOTIDE SEQUENCE [LARGE SCALE GENOMIC DNA]</scope>
    <source>
        <strain evidence="2">JCA_2017</strain>
    </source>
</reference>
<evidence type="ECO:0000313" key="3">
    <source>
        <dbReference type="Proteomes" id="UP000257109"/>
    </source>
</evidence>
<dbReference type="EMBL" id="QJKJ01014451">
    <property type="protein sequence ID" value="RDX64292.1"/>
    <property type="molecule type" value="Genomic_DNA"/>
</dbReference>
<dbReference type="OrthoDB" id="1932595at2759"/>
<name>A0A371EE38_MUCPR</name>
<accession>A0A371EE38</accession>
<evidence type="ECO:0000313" key="2">
    <source>
        <dbReference type="EMBL" id="RDX64292.1"/>
    </source>
</evidence>
<keyword evidence="3" id="KW-1185">Reference proteome</keyword>
<gene>
    <name evidence="2" type="ORF">CR513_57170</name>
</gene>
<dbReference type="InterPro" id="IPR004242">
    <property type="entry name" value="Transposase_21"/>
</dbReference>
<keyword evidence="1" id="KW-0812">Transmembrane</keyword>
<protein>
    <submittedName>
        <fullName evidence="2">Uncharacterized protein</fullName>
    </submittedName>
</protein>
<dbReference type="Pfam" id="PF02992">
    <property type="entry name" value="Transposase_21"/>
    <property type="match status" value="1"/>
</dbReference>
<sequence length="101" mass="11738">MNSYGNLRSKHSSWPFLLVIYNLASWLCMKRKYMMLSMMIFECCETKALMCLIGITIKISRSVSCYFAPSMTFQHTKTCLGTVLRNIKHALYMKKAHLTIN</sequence>
<keyword evidence="1" id="KW-1133">Transmembrane helix</keyword>
<keyword evidence="1" id="KW-0472">Membrane</keyword>
<feature type="transmembrane region" description="Helical" evidence="1">
    <location>
        <begin position="12"/>
        <end position="29"/>
    </location>
</feature>